<dbReference type="PANTHER" id="PTHR10434:SF9">
    <property type="entry name" value="PHOSPHOLIPID_GLYCEROL ACYLTRANSFERASE DOMAIN-CONTAINING PROTEIN"/>
    <property type="match status" value="1"/>
</dbReference>
<dbReference type="OrthoDB" id="9796839at2"/>
<feature type="domain" description="Phospholipid/glycerol acyltransferase" evidence="5">
    <location>
        <begin position="44"/>
        <end position="156"/>
    </location>
</feature>
<dbReference type="SMART" id="SM00563">
    <property type="entry name" value="PlsC"/>
    <property type="match status" value="1"/>
</dbReference>
<evidence type="ECO:0000313" key="7">
    <source>
        <dbReference type="Proteomes" id="UP000198639"/>
    </source>
</evidence>
<dbReference type="InterPro" id="IPR002123">
    <property type="entry name" value="Plipid/glycerol_acylTrfase"/>
</dbReference>
<sequence>MSATRDYMLQAADLPTWGQRTALRLLQLAGWKLRFKPLPGAHGIAVVYPHTSNWDFPVGLLGKWAIGLKFRWIAKDSLFRGPMGAIMRYWGGIPIDRRASMGATRQLAKTMLDSDWCWIGITPEGTRSYRPHWKSGFYHLATTAKVPLLLVYIDYGTKVLSVVDTLMLSGDADTDMAAIAAVYAGRQARYPDQAAPIKLAPPRDPAEPQRRKA</sequence>
<feature type="region of interest" description="Disordered" evidence="4">
    <location>
        <begin position="193"/>
        <end position="213"/>
    </location>
</feature>
<dbReference type="RefSeq" id="WP_091875243.1">
    <property type="nucleotide sequence ID" value="NZ_FOLD01000016.1"/>
</dbReference>
<protein>
    <submittedName>
        <fullName evidence="6">Acyltransferase</fullName>
    </submittedName>
</protein>
<evidence type="ECO:0000256" key="4">
    <source>
        <dbReference type="SAM" id="MobiDB-lite"/>
    </source>
</evidence>
<dbReference type="STRING" id="1164594.SAMN05216204_11644"/>
<keyword evidence="3 6" id="KW-0012">Acyltransferase</keyword>
<dbReference type="Pfam" id="PF01553">
    <property type="entry name" value="Acyltransferase"/>
    <property type="match status" value="1"/>
</dbReference>
<dbReference type="AlphaFoldDB" id="A0A1I1PKW0"/>
<dbReference type="EMBL" id="FOLD01000016">
    <property type="protein sequence ID" value="SFD10332.1"/>
    <property type="molecule type" value="Genomic_DNA"/>
</dbReference>
<dbReference type="GO" id="GO:0006654">
    <property type="term" value="P:phosphatidic acid biosynthetic process"/>
    <property type="evidence" value="ECO:0007669"/>
    <property type="project" value="TreeGrafter"/>
</dbReference>
<evidence type="ECO:0000256" key="1">
    <source>
        <dbReference type="ARBA" id="ARBA00005189"/>
    </source>
</evidence>
<evidence type="ECO:0000256" key="3">
    <source>
        <dbReference type="ARBA" id="ARBA00023315"/>
    </source>
</evidence>
<evidence type="ECO:0000256" key="2">
    <source>
        <dbReference type="ARBA" id="ARBA00022679"/>
    </source>
</evidence>
<dbReference type="Proteomes" id="UP000198639">
    <property type="component" value="Unassembled WGS sequence"/>
</dbReference>
<organism evidence="6 7">
    <name type="scientific">Massilia yuzhufengensis</name>
    <dbReference type="NCBI Taxonomy" id="1164594"/>
    <lineage>
        <taxon>Bacteria</taxon>
        <taxon>Pseudomonadati</taxon>
        <taxon>Pseudomonadota</taxon>
        <taxon>Betaproteobacteria</taxon>
        <taxon>Burkholderiales</taxon>
        <taxon>Oxalobacteraceae</taxon>
        <taxon>Telluria group</taxon>
        <taxon>Massilia</taxon>
    </lineage>
</organism>
<name>A0A1I1PKW0_9BURK</name>
<dbReference type="PANTHER" id="PTHR10434">
    <property type="entry name" value="1-ACYL-SN-GLYCEROL-3-PHOSPHATE ACYLTRANSFERASE"/>
    <property type="match status" value="1"/>
</dbReference>
<dbReference type="SUPFAM" id="SSF69593">
    <property type="entry name" value="Glycerol-3-phosphate (1)-acyltransferase"/>
    <property type="match status" value="1"/>
</dbReference>
<feature type="compositionally biased region" description="Basic and acidic residues" evidence="4">
    <location>
        <begin position="204"/>
        <end position="213"/>
    </location>
</feature>
<accession>A0A1I1PKW0</accession>
<comment type="pathway">
    <text evidence="1">Lipid metabolism.</text>
</comment>
<reference evidence="7" key="1">
    <citation type="submission" date="2016-10" db="EMBL/GenBank/DDBJ databases">
        <authorList>
            <person name="Varghese N."/>
            <person name="Submissions S."/>
        </authorList>
    </citation>
    <scope>NUCLEOTIDE SEQUENCE [LARGE SCALE GENOMIC DNA]</scope>
    <source>
        <strain evidence="7">CGMCC 1.12041</strain>
    </source>
</reference>
<evidence type="ECO:0000259" key="5">
    <source>
        <dbReference type="SMART" id="SM00563"/>
    </source>
</evidence>
<gene>
    <name evidence="6" type="ORF">SAMN05216204_11644</name>
</gene>
<proteinExistence type="predicted"/>
<evidence type="ECO:0000313" key="6">
    <source>
        <dbReference type="EMBL" id="SFD10332.1"/>
    </source>
</evidence>
<keyword evidence="2 6" id="KW-0808">Transferase</keyword>
<dbReference type="GO" id="GO:0003841">
    <property type="term" value="F:1-acylglycerol-3-phosphate O-acyltransferase activity"/>
    <property type="evidence" value="ECO:0007669"/>
    <property type="project" value="TreeGrafter"/>
</dbReference>
<keyword evidence="7" id="KW-1185">Reference proteome</keyword>